<dbReference type="EMBL" id="JAAIVJ010000001">
    <property type="protein sequence ID" value="NEY89147.1"/>
    <property type="molecule type" value="Genomic_DNA"/>
</dbReference>
<dbReference type="GO" id="GO:0005615">
    <property type="term" value="C:extracellular space"/>
    <property type="evidence" value="ECO:0007669"/>
    <property type="project" value="InterPro"/>
</dbReference>
<dbReference type="Pfam" id="PF08548">
    <property type="entry name" value="Peptidase_M10_C"/>
    <property type="match status" value="1"/>
</dbReference>
<dbReference type="InterPro" id="IPR050557">
    <property type="entry name" value="RTX_toxin/Mannuronan_C5-epim"/>
</dbReference>
<dbReference type="AlphaFoldDB" id="A0A6M0QP14"/>
<feature type="region of interest" description="Disordered" evidence="5">
    <location>
        <begin position="335"/>
        <end position="385"/>
    </location>
</feature>
<evidence type="ECO:0000256" key="1">
    <source>
        <dbReference type="ARBA" id="ARBA00001913"/>
    </source>
</evidence>
<dbReference type="InterPro" id="IPR018511">
    <property type="entry name" value="Hemolysin-typ_Ca-bd_CS"/>
</dbReference>
<comment type="cofactor">
    <cofactor evidence="1">
        <name>Ca(2+)</name>
        <dbReference type="ChEBI" id="CHEBI:29108"/>
    </cofactor>
</comment>
<dbReference type="PROSITE" id="PS00330">
    <property type="entry name" value="HEMOLYSIN_CALCIUM"/>
    <property type="match status" value="2"/>
</dbReference>
<dbReference type="PANTHER" id="PTHR38340:SF1">
    <property type="entry name" value="S-LAYER PROTEIN"/>
    <property type="match status" value="1"/>
</dbReference>
<dbReference type="Pfam" id="PF00353">
    <property type="entry name" value="HemolysinCabind"/>
    <property type="match status" value="3"/>
</dbReference>
<organism evidence="7 8">
    <name type="scientific">Tabrizicola oligotrophica</name>
    <dbReference type="NCBI Taxonomy" id="2710650"/>
    <lineage>
        <taxon>Bacteria</taxon>
        <taxon>Pseudomonadati</taxon>
        <taxon>Pseudomonadota</taxon>
        <taxon>Alphaproteobacteria</taxon>
        <taxon>Rhodobacterales</taxon>
        <taxon>Paracoccaceae</taxon>
        <taxon>Tabrizicola</taxon>
    </lineage>
</organism>
<keyword evidence="4" id="KW-0677">Repeat</keyword>
<keyword evidence="3" id="KW-0964">Secreted</keyword>
<dbReference type="RefSeq" id="WP_164623154.1">
    <property type="nucleotide sequence ID" value="NZ_JAAIVJ010000001.1"/>
</dbReference>
<dbReference type="Gene3D" id="2.150.10.10">
    <property type="entry name" value="Serralysin-like metalloprotease, C-terminal"/>
    <property type="match status" value="3"/>
</dbReference>
<evidence type="ECO:0000256" key="5">
    <source>
        <dbReference type="SAM" id="MobiDB-lite"/>
    </source>
</evidence>
<name>A0A6M0QP14_9RHOB</name>
<dbReference type="InterPro" id="IPR001343">
    <property type="entry name" value="Hemolysn_Ca-bd"/>
</dbReference>
<dbReference type="Proteomes" id="UP000477782">
    <property type="component" value="Unassembled WGS sequence"/>
</dbReference>
<evidence type="ECO:0000313" key="7">
    <source>
        <dbReference type="EMBL" id="NEY89147.1"/>
    </source>
</evidence>
<evidence type="ECO:0000256" key="2">
    <source>
        <dbReference type="ARBA" id="ARBA00004613"/>
    </source>
</evidence>
<dbReference type="SUPFAM" id="SSF51120">
    <property type="entry name" value="beta-Roll"/>
    <property type="match status" value="2"/>
</dbReference>
<dbReference type="PRINTS" id="PR00313">
    <property type="entry name" value="CABNDNGRPT"/>
</dbReference>
<comment type="subcellular location">
    <subcellularLocation>
        <location evidence="2">Secreted</location>
    </subcellularLocation>
</comment>
<reference evidence="7 8" key="1">
    <citation type="submission" date="2020-02" db="EMBL/GenBank/DDBJ databases">
        <authorList>
            <person name="Chen W.-M."/>
        </authorList>
    </citation>
    <scope>NUCLEOTIDE SEQUENCE [LARGE SCALE GENOMIC DNA]</scope>
    <source>
        <strain evidence="7 8">KMS-5</strain>
    </source>
</reference>
<feature type="domain" description="Peptidase M10 serralysin C-terminal" evidence="6">
    <location>
        <begin position="369"/>
        <end position="506"/>
    </location>
</feature>
<protein>
    <recommendedName>
        <fullName evidence="6">Peptidase M10 serralysin C-terminal domain-containing protein</fullName>
    </recommendedName>
</protein>
<accession>A0A6M0QP14</accession>
<feature type="compositionally biased region" description="Low complexity" evidence="5">
    <location>
        <begin position="373"/>
        <end position="385"/>
    </location>
</feature>
<comment type="caution">
    <text evidence="7">The sequence shown here is derived from an EMBL/GenBank/DDBJ whole genome shotgun (WGS) entry which is preliminary data.</text>
</comment>
<evidence type="ECO:0000256" key="3">
    <source>
        <dbReference type="ARBA" id="ARBA00022525"/>
    </source>
</evidence>
<dbReference type="GO" id="GO:0005509">
    <property type="term" value="F:calcium ion binding"/>
    <property type="evidence" value="ECO:0007669"/>
    <property type="project" value="InterPro"/>
</dbReference>
<dbReference type="InterPro" id="IPR011049">
    <property type="entry name" value="Serralysin-like_metalloprot_C"/>
</dbReference>
<dbReference type="InterPro" id="IPR013858">
    <property type="entry name" value="Peptidase_M10B_C"/>
</dbReference>
<keyword evidence="8" id="KW-1185">Reference proteome</keyword>
<proteinExistence type="predicted"/>
<evidence type="ECO:0000256" key="4">
    <source>
        <dbReference type="ARBA" id="ARBA00022737"/>
    </source>
</evidence>
<evidence type="ECO:0000259" key="6">
    <source>
        <dbReference type="Pfam" id="PF08548"/>
    </source>
</evidence>
<evidence type="ECO:0000313" key="8">
    <source>
        <dbReference type="Proteomes" id="UP000477782"/>
    </source>
</evidence>
<sequence length="507" mass="50905">MPYFPTTDITGVSDGITDLNVTSGDIVIIDTDIDVIASDRGIFINHAAMAVQVDGTVYGTYYGLRLDATVTTGFSYEVAIGETGAVAALNDYAVYLGSNTDASVFDGNRITLSNAGTITGYNCGAVFLFDAETVSVANSGTIETLAKGEFYEAALALYHVTTADVVNTGTIRSHGLAPETTSAAVWFGSGSATFALRNYGEILAPVLAIYSEASLSDRVENFGVINGDVTLSSSANSFLRNHGLINGTVMLGAGDDELRSGEAGLVTGAVYGEIGADRLVGGAQGDELFGGDSGDILVGHGGIDSLSGDIGLDFIDGGADNDVLAGGLDADTIWGGSGDDSAQGGDGDDRVSGNAGDDSLSGDAGNDSVSGQLGDDSLSGGSGADTLAGGAGDDTLLGDLGKDRLIGGLGFDVFLFQAPMESPNSNQADVIGDFVSGVDLINLAALAAAPLVFQGAAAFVGGGTASLRVTTGASQTTVLVDVDGNGSADMRINLTGSLTLTAADFVL</sequence>
<gene>
    <name evidence="7" type="ORF">G4Z14_02475</name>
</gene>
<dbReference type="PANTHER" id="PTHR38340">
    <property type="entry name" value="S-LAYER PROTEIN"/>
    <property type="match status" value="1"/>
</dbReference>